<evidence type="ECO:0000313" key="1">
    <source>
        <dbReference type="EMBL" id="CAK9204404.1"/>
    </source>
</evidence>
<sequence>MADKPSRALVIYGDGLLPVVGPQHRHLHELAVSGSCGFLALRALPPSVVGGERLVTELAQLIDVHDAYTKEDISEIAEPEAASGSDMPGISDRFMGMKAVMVSNSKPGSALGKRAGFSVVAFDDILGSSIDANGVKTSSLALRLLNLLGLEESGDNVPDSNHFELVFLHLAATNTSDAETGMTWLDFLLGSIKDLSKPGTKAYSHLFLVTVLGYGDLKTHVPVPPTLKQDRSLHPDLEKLWPRQSYTLKAGKPVDGIREDYPLLAVYNQVAVTRRDKVTAFGFEEFKKHGGNGTILADRFLYEVAFKLWKAPKYGA</sequence>
<proteinExistence type="predicted"/>
<dbReference type="PANTHER" id="PTHR35506:SF1">
    <property type="entry name" value="OS02G0135600 PROTEIN"/>
    <property type="match status" value="1"/>
</dbReference>
<dbReference type="EMBL" id="OZ019906">
    <property type="protein sequence ID" value="CAK9204404.1"/>
    <property type="molecule type" value="Genomic_DNA"/>
</dbReference>
<accession>A0ABP0TTB9</accession>
<organism evidence="1 2">
    <name type="scientific">Sphagnum troendelagicum</name>
    <dbReference type="NCBI Taxonomy" id="128251"/>
    <lineage>
        <taxon>Eukaryota</taxon>
        <taxon>Viridiplantae</taxon>
        <taxon>Streptophyta</taxon>
        <taxon>Embryophyta</taxon>
        <taxon>Bryophyta</taxon>
        <taxon>Sphagnophytina</taxon>
        <taxon>Sphagnopsida</taxon>
        <taxon>Sphagnales</taxon>
        <taxon>Sphagnaceae</taxon>
        <taxon>Sphagnum</taxon>
    </lineage>
</organism>
<evidence type="ECO:0000313" key="2">
    <source>
        <dbReference type="Proteomes" id="UP001497512"/>
    </source>
</evidence>
<gene>
    <name evidence="1" type="ORF">CSSPTR1EN2_LOCUS7369</name>
</gene>
<dbReference type="Proteomes" id="UP001497512">
    <property type="component" value="Chromosome 14"/>
</dbReference>
<name>A0ABP0TTB9_9BRYO</name>
<reference evidence="1" key="1">
    <citation type="submission" date="2024-02" db="EMBL/GenBank/DDBJ databases">
        <authorList>
            <consortium name="ELIXIR-Norway"/>
            <consortium name="Elixir Norway"/>
        </authorList>
    </citation>
    <scope>NUCLEOTIDE SEQUENCE</scope>
</reference>
<dbReference type="PANTHER" id="PTHR35506">
    <property type="entry name" value="OS02G0135600 PROTEIN"/>
    <property type="match status" value="1"/>
</dbReference>
<keyword evidence="2" id="KW-1185">Reference proteome</keyword>
<protein>
    <submittedName>
        <fullName evidence="1">Uncharacterized protein</fullName>
    </submittedName>
</protein>